<feature type="transmembrane region" description="Helical" evidence="7">
    <location>
        <begin position="213"/>
        <end position="232"/>
    </location>
</feature>
<evidence type="ECO:0000256" key="2">
    <source>
        <dbReference type="ARBA" id="ARBA00022448"/>
    </source>
</evidence>
<organism evidence="9 10">
    <name type="scientific">Streptomyces rhizosphaericus</name>
    <dbReference type="NCBI Taxonomy" id="114699"/>
    <lineage>
        <taxon>Bacteria</taxon>
        <taxon>Bacillati</taxon>
        <taxon>Actinomycetota</taxon>
        <taxon>Actinomycetes</taxon>
        <taxon>Kitasatosporales</taxon>
        <taxon>Streptomycetaceae</taxon>
        <taxon>Streptomyces</taxon>
        <taxon>Streptomyces violaceusniger group</taxon>
    </lineage>
</organism>
<keyword evidence="4 7" id="KW-0812">Transmembrane</keyword>
<feature type="transmembrane region" description="Helical" evidence="7">
    <location>
        <begin position="20"/>
        <end position="45"/>
    </location>
</feature>
<dbReference type="InterPro" id="IPR035906">
    <property type="entry name" value="MetI-like_sf"/>
</dbReference>
<feature type="transmembrane region" description="Helical" evidence="7">
    <location>
        <begin position="113"/>
        <end position="133"/>
    </location>
</feature>
<dbReference type="PROSITE" id="PS51257">
    <property type="entry name" value="PROKAR_LIPOPROTEIN"/>
    <property type="match status" value="1"/>
</dbReference>
<dbReference type="PANTHER" id="PTHR30193:SF41">
    <property type="entry name" value="DIACETYLCHITOBIOSE UPTAKE SYSTEM PERMEASE PROTEIN NGCF"/>
    <property type="match status" value="1"/>
</dbReference>
<gene>
    <name evidence="9" type="ORF">G4H13_25910</name>
</gene>
<protein>
    <submittedName>
        <fullName evidence="9">Sugar ABC transporter permease</fullName>
    </submittedName>
</protein>
<evidence type="ECO:0000256" key="7">
    <source>
        <dbReference type="RuleBase" id="RU363032"/>
    </source>
</evidence>
<dbReference type="AlphaFoldDB" id="A0A6G4AMI9"/>
<dbReference type="PANTHER" id="PTHR30193">
    <property type="entry name" value="ABC TRANSPORTER PERMEASE PROTEIN"/>
    <property type="match status" value="1"/>
</dbReference>
<reference evidence="9" key="1">
    <citation type="submission" date="2020-02" db="EMBL/GenBank/DDBJ databases">
        <title>A new Streptomyces sp. for controlling soil-borne diseases.</title>
        <authorList>
            <person name="Li X."/>
            <person name="Tian Y."/>
            <person name="Gao K."/>
        </authorList>
    </citation>
    <scope>NUCLEOTIDE SEQUENCE [LARGE SCALE GENOMIC DNA]</scope>
    <source>
        <strain evidence="9">0250</strain>
    </source>
</reference>
<evidence type="ECO:0000256" key="1">
    <source>
        <dbReference type="ARBA" id="ARBA00004651"/>
    </source>
</evidence>
<comment type="similarity">
    <text evidence="7">Belongs to the binding-protein-dependent transport system permease family.</text>
</comment>
<evidence type="ECO:0000313" key="10">
    <source>
        <dbReference type="Proteomes" id="UP000476310"/>
    </source>
</evidence>
<evidence type="ECO:0000256" key="3">
    <source>
        <dbReference type="ARBA" id="ARBA00022475"/>
    </source>
</evidence>
<dbReference type="Pfam" id="PF00528">
    <property type="entry name" value="BPD_transp_1"/>
    <property type="match status" value="1"/>
</dbReference>
<evidence type="ECO:0000256" key="4">
    <source>
        <dbReference type="ARBA" id="ARBA00022692"/>
    </source>
</evidence>
<dbReference type="InterPro" id="IPR051393">
    <property type="entry name" value="ABC_transporter_permease"/>
</dbReference>
<evidence type="ECO:0000256" key="5">
    <source>
        <dbReference type="ARBA" id="ARBA00022989"/>
    </source>
</evidence>
<dbReference type="Gene3D" id="1.10.3720.10">
    <property type="entry name" value="MetI-like"/>
    <property type="match status" value="1"/>
</dbReference>
<evidence type="ECO:0000259" key="8">
    <source>
        <dbReference type="PROSITE" id="PS50928"/>
    </source>
</evidence>
<keyword evidence="3" id="KW-1003">Cell membrane</keyword>
<evidence type="ECO:0000256" key="6">
    <source>
        <dbReference type="ARBA" id="ARBA00023136"/>
    </source>
</evidence>
<feature type="transmembrane region" description="Helical" evidence="7">
    <location>
        <begin position="80"/>
        <end position="101"/>
    </location>
</feature>
<name>A0A6G4AMI9_9ACTN</name>
<dbReference type="Proteomes" id="UP000476310">
    <property type="component" value="Unassembled WGS sequence"/>
</dbReference>
<feature type="domain" description="ABC transmembrane type-1" evidence="8">
    <location>
        <begin position="76"/>
        <end position="289"/>
    </location>
</feature>
<feature type="transmembrane region" description="Helical" evidence="7">
    <location>
        <begin position="161"/>
        <end position="184"/>
    </location>
</feature>
<keyword evidence="6 7" id="KW-0472">Membrane</keyword>
<keyword evidence="5 7" id="KW-1133">Transmembrane helix</keyword>
<dbReference type="CDD" id="cd06261">
    <property type="entry name" value="TM_PBP2"/>
    <property type="match status" value="1"/>
</dbReference>
<accession>A0A6G4AMI9</accession>
<evidence type="ECO:0000313" key="9">
    <source>
        <dbReference type="EMBL" id="NEW73707.1"/>
    </source>
</evidence>
<dbReference type="GO" id="GO:0055085">
    <property type="term" value="P:transmembrane transport"/>
    <property type="evidence" value="ECO:0007669"/>
    <property type="project" value="InterPro"/>
</dbReference>
<dbReference type="SUPFAM" id="SSF161098">
    <property type="entry name" value="MetI-like"/>
    <property type="match status" value="1"/>
</dbReference>
<dbReference type="RefSeq" id="WP_164430907.1">
    <property type="nucleotide sequence ID" value="NZ_JAAIKT010000034.1"/>
</dbReference>
<dbReference type="PROSITE" id="PS50928">
    <property type="entry name" value="ABC_TM1"/>
    <property type="match status" value="1"/>
</dbReference>
<dbReference type="GO" id="GO:0005886">
    <property type="term" value="C:plasma membrane"/>
    <property type="evidence" value="ECO:0007669"/>
    <property type="project" value="UniProtKB-SubCell"/>
</dbReference>
<sequence length="300" mass="32812">MSGGPGRTTRRFGRLSHFALFGLPSLALYACFVLVPIGIAAYYSLTNRNPFNPPTKWVGLRNYRTLADDPDFWKVLTNTIIITVVVTIAANAIGLAIAVLLDRRGWLYNALRGVFFTPVVLSGVVVSVIWQSILTDDGLLNTTLHKLGVDHPPGWLSDPDLALYTLCWILTWQMIGFCVVVYLAGLQGVPHELHEAATVDGAGPFERFRHITWPLLAPALTINTVMMLISTFKTYDQVQVITNGGPGDRTTSTIAFDVIQTGLVGNRSGYSSAVAVVMLVFVAVVSTVVLRLLQRREVNA</sequence>
<proteinExistence type="inferred from homology"/>
<keyword evidence="2 7" id="KW-0813">Transport</keyword>
<comment type="caution">
    <text evidence="9">The sequence shown here is derived from an EMBL/GenBank/DDBJ whole genome shotgun (WGS) entry which is preliminary data.</text>
</comment>
<dbReference type="InterPro" id="IPR000515">
    <property type="entry name" value="MetI-like"/>
</dbReference>
<feature type="transmembrane region" description="Helical" evidence="7">
    <location>
        <begin position="273"/>
        <end position="293"/>
    </location>
</feature>
<keyword evidence="10" id="KW-1185">Reference proteome</keyword>
<comment type="subcellular location">
    <subcellularLocation>
        <location evidence="1 7">Cell membrane</location>
        <topology evidence="1 7">Multi-pass membrane protein</topology>
    </subcellularLocation>
</comment>
<dbReference type="EMBL" id="JAAIKT010000034">
    <property type="protein sequence ID" value="NEW73707.1"/>
    <property type="molecule type" value="Genomic_DNA"/>
</dbReference>